<keyword evidence="2" id="KW-1133">Transmembrane helix</keyword>
<keyword evidence="2" id="KW-0812">Transmembrane</keyword>
<feature type="transmembrane region" description="Helical" evidence="2">
    <location>
        <begin position="92"/>
        <end position="112"/>
    </location>
</feature>
<feature type="compositionally biased region" description="Basic and acidic residues" evidence="1">
    <location>
        <begin position="236"/>
        <end position="269"/>
    </location>
</feature>
<sequence length="338" mass="37238">MLIATLGTALGFAFDAGSGNRELSAVFAALYLLGCVAAVLAVRQEAIFTAVVQPPLILFVAVPGAYFLFHLSEIDGIKDILINCGYPLIERFLLMFTTSVIVLLIGMARWYFGDSARPTPAAAARTSSARATAGPAALAGVLAAIKAKLSTLAMPRRAAPDGEDPRRHAIDRNTTSRPRPGSRRPTKRAAPSRSRHVRPPLDDGSAPPPPSRRRPTHARDRDDEFDAPLPPRRRAPRDPSRRPPPEYLREPRQSRQRSPYERPMPRPDRYGPPAEPYPGGDPYDMPPPRRRPAPANGSHHPVSKVRYRGSDAGDSGAQENVQHRRRPRARHARYSDYD</sequence>
<dbReference type="InterPro" id="IPR046672">
    <property type="entry name" value="DUF6542"/>
</dbReference>
<reference evidence="4 5" key="1">
    <citation type="submission" date="2018-12" db="EMBL/GenBank/DDBJ databases">
        <authorList>
            <consortium name="Pathogen Informatics"/>
        </authorList>
    </citation>
    <scope>NUCLEOTIDE SEQUENCE [LARGE SCALE GENOMIC DNA]</scope>
    <source>
        <strain evidence="4 5">NCTC10485</strain>
    </source>
</reference>
<organism evidence="4 5">
    <name type="scientific">Mycolicibacterium chitae</name>
    <name type="common">Mycobacterium chitae</name>
    <dbReference type="NCBI Taxonomy" id="1792"/>
    <lineage>
        <taxon>Bacteria</taxon>
        <taxon>Bacillati</taxon>
        <taxon>Actinomycetota</taxon>
        <taxon>Actinomycetes</taxon>
        <taxon>Mycobacteriales</taxon>
        <taxon>Mycobacteriaceae</taxon>
        <taxon>Mycolicibacterium</taxon>
    </lineage>
</organism>
<protein>
    <submittedName>
        <fullName evidence="4">Conserved membrane protein of uncharacterized function</fullName>
    </submittedName>
</protein>
<gene>
    <name evidence="4" type="ORF">NCTC10485_01042</name>
</gene>
<keyword evidence="2" id="KW-0472">Membrane</keyword>
<dbReference type="Proteomes" id="UP000282551">
    <property type="component" value="Chromosome"/>
</dbReference>
<accession>A0A448I1T2</accession>
<evidence type="ECO:0000256" key="1">
    <source>
        <dbReference type="SAM" id="MobiDB-lite"/>
    </source>
</evidence>
<keyword evidence="5" id="KW-1185">Reference proteome</keyword>
<dbReference type="AlphaFoldDB" id="A0A448I1T2"/>
<name>A0A448I1T2_MYCCI</name>
<evidence type="ECO:0000256" key="2">
    <source>
        <dbReference type="SAM" id="Phobius"/>
    </source>
</evidence>
<evidence type="ECO:0000313" key="5">
    <source>
        <dbReference type="Proteomes" id="UP000282551"/>
    </source>
</evidence>
<feature type="compositionally biased region" description="Basic residues" evidence="1">
    <location>
        <begin position="323"/>
        <end position="332"/>
    </location>
</feature>
<dbReference type="EMBL" id="LR134355">
    <property type="protein sequence ID" value="VEG46332.1"/>
    <property type="molecule type" value="Genomic_DNA"/>
</dbReference>
<dbReference type="Pfam" id="PF20177">
    <property type="entry name" value="DUF6542"/>
    <property type="match status" value="1"/>
</dbReference>
<feature type="compositionally biased region" description="Basic and acidic residues" evidence="1">
    <location>
        <begin position="158"/>
        <end position="171"/>
    </location>
</feature>
<feature type="transmembrane region" description="Helical" evidence="2">
    <location>
        <begin position="23"/>
        <end position="42"/>
    </location>
</feature>
<evidence type="ECO:0000259" key="3">
    <source>
        <dbReference type="Pfam" id="PF20177"/>
    </source>
</evidence>
<feature type="region of interest" description="Disordered" evidence="1">
    <location>
        <begin position="155"/>
        <end position="338"/>
    </location>
</feature>
<feature type="transmembrane region" description="Helical" evidence="2">
    <location>
        <begin position="54"/>
        <end position="72"/>
    </location>
</feature>
<feature type="domain" description="DUF6542" evidence="3">
    <location>
        <begin position="1"/>
        <end position="112"/>
    </location>
</feature>
<proteinExistence type="predicted"/>
<evidence type="ECO:0000313" key="4">
    <source>
        <dbReference type="EMBL" id="VEG46332.1"/>
    </source>
</evidence>